<comment type="caution">
    <text evidence="9">The sequence shown here is derived from an EMBL/GenBank/DDBJ whole genome shotgun (WGS) entry which is preliminary data.</text>
</comment>
<keyword evidence="4 7" id="KW-1133">Transmembrane helix</keyword>
<feature type="transmembrane region" description="Helical" evidence="7">
    <location>
        <begin position="348"/>
        <end position="368"/>
    </location>
</feature>
<comment type="subcellular location">
    <subcellularLocation>
        <location evidence="1">Membrane</location>
        <topology evidence="1">Multi-pass membrane protein</topology>
    </subcellularLocation>
</comment>
<gene>
    <name evidence="9" type="ORF">FE257_010731</name>
</gene>
<evidence type="ECO:0000313" key="10">
    <source>
        <dbReference type="Proteomes" id="UP001194746"/>
    </source>
</evidence>
<reference evidence="9" key="2">
    <citation type="submission" date="2020-02" db="EMBL/GenBank/DDBJ databases">
        <authorList>
            <person name="Gilchrist C.L.M."/>
            <person name="Chooi Y.-H."/>
        </authorList>
    </citation>
    <scope>NUCLEOTIDE SEQUENCE</scope>
    <source>
        <strain evidence="9">MST-FP2251</strain>
    </source>
</reference>
<feature type="region of interest" description="Disordered" evidence="6">
    <location>
        <begin position="1"/>
        <end position="23"/>
    </location>
</feature>
<dbReference type="FunFam" id="1.20.1250.20:FF:000018">
    <property type="entry name" value="MFS transporter permease"/>
    <property type="match status" value="1"/>
</dbReference>
<dbReference type="Pfam" id="PF07690">
    <property type="entry name" value="MFS_1"/>
    <property type="match status" value="1"/>
</dbReference>
<feature type="transmembrane region" description="Helical" evidence="7">
    <location>
        <begin position="115"/>
        <end position="136"/>
    </location>
</feature>
<feature type="transmembrane region" description="Helical" evidence="7">
    <location>
        <begin position="288"/>
        <end position="308"/>
    </location>
</feature>
<proteinExistence type="predicted"/>
<sequence>MIPEPKDATHLDDGNVSMQEKQSVPTLELQNLNDDDIKKERRLTRRIDLRLLPILSALYTMCLIDRTNIGAARISGIDQDLELTVGSRVSIALLVFYIGYVIMELPSNILIKKLGAANWLSGLGLCWGVVTLAIGFSKNWITLTVLRVLLGICEAGVFPGCVYLVSSWYRVREIQKRLAVLFLSASFISSFSNILAYGFIHISAHPFTAGWRWIFIVEGAITSAIGLFSWFVIVDFPGSPRNTFLSAEEKATVESRLVQERGTSEGEKVTWKVIRETVTDWRVWSLSFMYNTGSVGIYAFLFFLPIILQDSLGFSQQLAFLLSAPPAAFAVIFAFVVSYFADRMRLRGPFMFLAAVVGIVGLCMIGFLQNPVPRYIGAFLGQAGTNALVVTGLAWGQNNDAPDYVPGIIATMVMFLATAILAPVTSFFMRRSNQKADAGLITIEGAVGFRYTW</sequence>
<evidence type="ECO:0000256" key="1">
    <source>
        <dbReference type="ARBA" id="ARBA00004141"/>
    </source>
</evidence>
<feature type="transmembrane region" description="Helical" evidence="7">
    <location>
        <begin position="84"/>
        <end position="103"/>
    </location>
</feature>
<evidence type="ECO:0000256" key="5">
    <source>
        <dbReference type="ARBA" id="ARBA00023136"/>
    </source>
</evidence>
<evidence type="ECO:0000256" key="7">
    <source>
        <dbReference type="SAM" id="Phobius"/>
    </source>
</evidence>
<dbReference type="PANTHER" id="PTHR43791">
    <property type="entry name" value="PERMEASE-RELATED"/>
    <property type="match status" value="1"/>
</dbReference>
<dbReference type="Proteomes" id="UP001194746">
    <property type="component" value="Unassembled WGS sequence"/>
</dbReference>
<dbReference type="PANTHER" id="PTHR43791:SF3">
    <property type="entry name" value="MAJOR FACILITATOR SUPERFAMILY (MFS) PROFILE DOMAIN-CONTAINING PROTEIN"/>
    <property type="match status" value="1"/>
</dbReference>
<reference evidence="9" key="1">
    <citation type="journal article" date="2019" name="Beilstein J. Org. Chem.">
        <title>Nanangenines: drimane sesquiterpenoids as the dominant metabolite cohort of a novel Australian fungus, Aspergillus nanangensis.</title>
        <authorList>
            <person name="Lacey H.J."/>
            <person name="Gilchrist C.L.M."/>
            <person name="Crombie A."/>
            <person name="Kalaitzis J.A."/>
            <person name="Vuong D."/>
            <person name="Rutledge P.J."/>
            <person name="Turner P."/>
            <person name="Pitt J.I."/>
            <person name="Lacey E."/>
            <person name="Chooi Y.H."/>
            <person name="Piggott A.M."/>
        </authorList>
    </citation>
    <scope>NUCLEOTIDE SEQUENCE</scope>
    <source>
        <strain evidence="9">MST-FP2251</strain>
    </source>
</reference>
<dbReference type="InterPro" id="IPR011701">
    <property type="entry name" value="MFS"/>
</dbReference>
<dbReference type="InterPro" id="IPR036259">
    <property type="entry name" value="MFS_trans_sf"/>
</dbReference>
<evidence type="ECO:0000256" key="3">
    <source>
        <dbReference type="ARBA" id="ARBA00022692"/>
    </source>
</evidence>
<feature type="transmembrane region" description="Helical" evidence="7">
    <location>
        <begin position="404"/>
        <end position="428"/>
    </location>
</feature>
<dbReference type="GO" id="GO:0022857">
    <property type="term" value="F:transmembrane transporter activity"/>
    <property type="evidence" value="ECO:0007669"/>
    <property type="project" value="InterPro"/>
</dbReference>
<evidence type="ECO:0000256" key="6">
    <source>
        <dbReference type="SAM" id="MobiDB-lite"/>
    </source>
</evidence>
<protein>
    <recommendedName>
        <fullName evidence="8">Major facilitator superfamily (MFS) profile domain-containing protein</fullName>
    </recommendedName>
</protein>
<keyword evidence="5 7" id="KW-0472">Membrane</keyword>
<feature type="transmembrane region" description="Helical" evidence="7">
    <location>
        <begin position="178"/>
        <end position="200"/>
    </location>
</feature>
<dbReference type="GO" id="GO:0016020">
    <property type="term" value="C:membrane"/>
    <property type="evidence" value="ECO:0007669"/>
    <property type="project" value="UniProtKB-SubCell"/>
</dbReference>
<dbReference type="EMBL" id="VCAU01000007">
    <property type="protein sequence ID" value="KAF9893419.1"/>
    <property type="molecule type" value="Genomic_DNA"/>
</dbReference>
<organism evidence="9 10">
    <name type="scientific">Aspergillus nanangensis</name>
    <dbReference type="NCBI Taxonomy" id="2582783"/>
    <lineage>
        <taxon>Eukaryota</taxon>
        <taxon>Fungi</taxon>
        <taxon>Dikarya</taxon>
        <taxon>Ascomycota</taxon>
        <taxon>Pezizomycotina</taxon>
        <taxon>Eurotiomycetes</taxon>
        <taxon>Eurotiomycetidae</taxon>
        <taxon>Eurotiales</taxon>
        <taxon>Aspergillaceae</taxon>
        <taxon>Aspergillus</taxon>
        <taxon>Aspergillus subgen. Circumdati</taxon>
    </lineage>
</organism>
<dbReference type="AlphaFoldDB" id="A0AAD4CVD1"/>
<name>A0AAD4CVD1_ASPNN</name>
<keyword evidence="3 7" id="KW-0812">Transmembrane</keyword>
<feature type="transmembrane region" description="Helical" evidence="7">
    <location>
        <begin position="212"/>
        <end position="234"/>
    </location>
</feature>
<evidence type="ECO:0000313" key="9">
    <source>
        <dbReference type="EMBL" id="KAF9893419.1"/>
    </source>
</evidence>
<evidence type="ECO:0000256" key="2">
    <source>
        <dbReference type="ARBA" id="ARBA00022448"/>
    </source>
</evidence>
<evidence type="ECO:0000256" key="4">
    <source>
        <dbReference type="ARBA" id="ARBA00022989"/>
    </source>
</evidence>
<feature type="transmembrane region" description="Helical" evidence="7">
    <location>
        <begin position="320"/>
        <end position="341"/>
    </location>
</feature>
<dbReference type="Gene3D" id="1.20.1250.20">
    <property type="entry name" value="MFS general substrate transporter like domains"/>
    <property type="match status" value="2"/>
</dbReference>
<accession>A0AAD4CVD1</accession>
<feature type="transmembrane region" description="Helical" evidence="7">
    <location>
        <begin position="47"/>
        <end position="64"/>
    </location>
</feature>
<feature type="domain" description="Major facilitator superfamily (MFS) profile" evidence="8">
    <location>
        <begin position="51"/>
        <end position="453"/>
    </location>
</feature>
<dbReference type="SUPFAM" id="SSF103473">
    <property type="entry name" value="MFS general substrate transporter"/>
    <property type="match status" value="1"/>
</dbReference>
<feature type="compositionally biased region" description="Basic and acidic residues" evidence="6">
    <location>
        <begin position="1"/>
        <end position="13"/>
    </location>
</feature>
<evidence type="ECO:0000259" key="8">
    <source>
        <dbReference type="PROSITE" id="PS50850"/>
    </source>
</evidence>
<dbReference type="PROSITE" id="PS50850">
    <property type="entry name" value="MFS"/>
    <property type="match status" value="1"/>
</dbReference>
<keyword evidence="2" id="KW-0813">Transport</keyword>
<dbReference type="InterPro" id="IPR020846">
    <property type="entry name" value="MFS_dom"/>
</dbReference>
<keyword evidence="10" id="KW-1185">Reference proteome</keyword>
<feature type="transmembrane region" description="Helical" evidence="7">
    <location>
        <begin position="148"/>
        <end position="166"/>
    </location>
</feature>